<comment type="function">
    <text evidence="12">Catalyzes the reversible phosphatidyl group transfer from one phosphatidylglycerol molecule to another to form cardiolipin (CL) (diphosphatidylglycerol) and glycerol.</text>
</comment>
<dbReference type="PANTHER" id="PTHR21248:SF22">
    <property type="entry name" value="PHOSPHOLIPASE D"/>
    <property type="match status" value="1"/>
</dbReference>
<comment type="subcellular location">
    <subcellularLocation>
        <location evidence="1 12">Cell membrane</location>
        <topology evidence="1 12">Multi-pass membrane protein</topology>
    </subcellularLocation>
</comment>
<evidence type="ECO:0000256" key="9">
    <source>
        <dbReference type="ARBA" id="ARBA00023136"/>
    </source>
</evidence>
<evidence type="ECO:0000256" key="6">
    <source>
        <dbReference type="ARBA" id="ARBA00022737"/>
    </source>
</evidence>
<evidence type="ECO:0000256" key="7">
    <source>
        <dbReference type="ARBA" id="ARBA00022989"/>
    </source>
</evidence>
<keyword evidence="8 12" id="KW-0443">Lipid metabolism</keyword>
<organism evidence="15 16">
    <name type="scientific">Agaribacillus aureus</name>
    <dbReference type="NCBI Taxonomy" id="3051825"/>
    <lineage>
        <taxon>Bacteria</taxon>
        <taxon>Pseudomonadati</taxon>
        <taxon>Bacteroidota</taxon>
        <taxon>Cytophagia</taxon>
        <taxon>Cytophagales</taxon>
        <taxon>Splendidivirgaceae</taxon>
        <taxon>Agaribacillus</taxon>
    </lineage>
</organism>
<keyword evidence="16" id="KW-1185">Reference proteome</keyword>
<dbReference type="InterPro" id="IPR022924">
    <property type="entry name" value="Cardiolipin_synthase"/>
</dbReference>
<dbReference type="Pfam" id="PF13396">
    <property type="entry name" value="PLDc_N"/>
    <property type="match status" value="1"/>
</dbReference>
<feature type="active site" evidence="12">
    <location>
        <position position="446"/>
    </location>
</feature>
<dbReference type="SMART" id="SM00155">
    <property type="entry name" value="PLDc"/>
    <property type="match status" value="2"/>
</dbReference>
<evidence type="ECO:0000256" key="2">
    <source>
        <dbReference type="ARBA" id="ARBA00022475"/>
    </source>
</evidence>
<dbReference type="Pfam" id="PF13091">
    <property type="entry name" value="PLDc_2"/>
    <property type="match status" value="2"/>
</dbReference>
<keyword evidence="5 12" id="KW-0812">Transmembrane</keyword>
<feature type="active site" evidence="12">
    <location>
        <position position="439"/>
    </location>
</feature>
<feature type="active site" evidence="12">
    <location>
        <position position="270"/>
    </location>
</feature>
<dbReference type="SUPFAM" id="SSF56024">
    <property type="entry name" value="Phospholipase D/nuclease"/>
    <property type="match status" value="2"/>
</dbReference>
<gene>
    <name evidence="15" type="primary">cls</name>
    <name evidence="15" type="ORF">QQ020_09430</name>
</gene>
<dbReference type="InterPro" id="IPR027379">
    <property type="entry name" value="CLS_N"/>
</dbReference>
<dbReference type="HAMAP" id="MF_01916">
    <property type="entry name" value="Cardiolipin_synth_Cls"/>
    <property type="match status" value="1"/>
</dbReference>
<evidence type="ECO:0000313" key="15">
    <source>
        <dbReference type="EMBL" id="MDN5212270.1"/>
    </source>
</evidence>
<feature type="transmembrane region" description="Helical" evidence="12">
    <location>
        <begin position="75"/>
        <end position="95"/>
    </location>
</feature>
<evidence type="ECO:0000256" key="5">
    <source>
        <dbReference type="ARBA" id="ARBA00022692"/>
    </source>
</evidence>
<feature type="active site" evidence="12">
    <location>
        <position position="265"/>
    </location>
</feature>
<dbReference type="PANTHER" id="PTHR21248">
    <property type="entry name" value="CARDIOLIPIN SYNTHASE"/>
    <property type="match status" value="1"/>
</dbReference>
<evidence type="ECO:0000256" key="11">
    <source>
        <dbReference type="ARBA" id="ARBA00023264"/>
    </source>
</evidence>
<feature type="active site" evidence="12">
    <location>
        <position position="263"/>
    </location>
</feature>
<evidence type="ECO:0000256" key="8">
    <source>
        <dbReference type="ARBA" id="ARBA00023098"/>
    </source>
</evidence>
<evidence type="ECO:0000256" key="12">
    <source>
        <dbReference type="HAMAP-Rule" id="MF_01916"/>
    </source>
</evidence>
<dbReference type="InterPro" id="IPR025202">
    <property type="entry name" value="PLD-like_dom"/>
</dbReference>
<feature type="domain" description="PLD phosphodiesterase" evidence="14">
    <location>
        <begin position="258"/>
        <end position="285"/>
    </location>
</feature>
<dbReference type="InterPro" id="IPR001736">
    <property type="entry name" value="PLipase_D/transphosphatidylase"/>
</dbReference>
<dbReference type="PROSITE" id="PS50035">
    <property type="entry name" value="PLD"/>
    <property type="match status" value="2"/>
</dbReference>
<keyword evidence="3 12" id="KW-0444">Lipid biosynthesis</keyword>
<feature type="domain" description="PLD phosphodiesterase" evidence="14">
    <location>
        <begin position="434"/>
        <end position="461"/>
    </location>
</feature>
<dbReference type="InterPro" id="IPR030874">
    <property type="entry name" value="Cardiolipin_synth_Firmi"/>
</dbReference>
<comment type="caution">
    <text evidence="15">The sequence shown here is derived from an EMBL/GenBank/DDBJ whole genome shotgun (WGS) entry which is preliminary data.</text>
</comment>
<keyword evidence="7 12" id="KW-1133">Transmembrane helix</keyword>
<sequence>MKTPAKLRKSAPIILVFIILVGLILTLNQYFGILENADFGGVKLVENFFTILFSVTIIATIVLVILENGRPTKTIAWILILILVPLIGFLLYLYFGRNYRKNKIFSRKGLSDLSRIEELSQNQIKELGNESLLENPYIKAKGGIMRLLLNNNKALLTENNRVAVLNNGTETFETILRDLKNANHHIHLEYYILEDDNIGHEIKRILIDRAKNGVKVRIIYDEVGSWGLSKRYLKELRKHGIEPYAFMPVRFPFFANKVNYRNHRKVIVIDGLIGFVGGINIADKYIHGDPDLGFWRDTHLKLEGDAVHSLQAVFMTDWYFVSNQVISVDKCFPEHHVTSKKLVQIATCGPDSDWASIMQAYFMAITTAKNYIYISTPYFMPNGSILTALKTAALSGVKVVILLPGKTDFFLYTWTTNSYLEELLEAGIEVYIYKKGFTHSKLVMVDGLFSSVGTANMDVRSFDQNFEVNALIYDKEIAHELEVAFNEDLKNSQRVSWRQVKRKSVPIRIRESVARVFTPLL</sequence>
<dbReference type="EC" id="2.7.8.-" evidence="12 13"/>
<keyword evidence="10 12" id="KW-0594">Phospholipid biosynthesis</keyword>
<protein>
    <recommendedName>
        <fullName evidence="12 13">Cardiolipin synthase</fullName>
        <shortName evidence="12">CL synthase</shortName>
        <ecNumber evidence="12 13">2.7.8.-</ecNumber>
    </recommendedName>
</protein>
<keyword evidence="6" id="KW-0677">Repeat</keyword>
<evidence type="ECO:0000256" key="3">
    <source>
        <dbReference type="ARBA" id="ARBA00022516"/>
    </source>
</evidence>
<dbReference type="Gene3D" id="3.30.870.10">
    <property type="entry name" value="Endonuclease Chain A"/>
    <property type="match status" value="2"/>
</dbReference>
<dbReference type="CDD" id="cd09112">
    <property type="entry name" value="PLDc_CLS_2"/>
    <property type="match status" value="1"/>
</dbReference>
<dbReference type="EMBL" id="JAUJEB010000001">
    <property type="protein sequence ID" value="MDN5212270.1"/>
    <property type="molecule type" value="Genomic_DNA"/>
</dbReference>
<feature type="active site" evidence="12">
    <location>
        <position position="441"/>
    </location>
</feature>
<keyword evidence="2 12" id="KW-1003">Cell membrane</keyword>
<keyword evidence="4 12" id="KW-0808">Transferase</keyword>
<evidence type="ECO:0000256" key="13">
    <source>
        <dbReference type="NCBIfam" id="TIGR04265"/>
    </source>
</evidence>
<accession>A0ABT8L625</accession>
<comment type="similarity">
    <text evidence="12">Belongs to the phospholipase D family. Cardiolipin synthase subfamily.</text>
</comment>
<feature type="transmembrane region" description="Helical" evidence="12">
    <location>
        <begin position="12"/>
        <end position="33"/>
    </location>
</feature>
<keyword evidence="11 12" id="KW-1208">Phospholipid metabolism</keyword>
<proteinExistence type="inferred from homology"/>
<name>A0ABT8L625_9BACT</name>
<comment type="catalytic activity">
    <reaction evidence="12">
        <text>2 a 1,2-diacyl-sn-glycero-3-phospho-(1'-sn-glycerol) = a cardiolipin + glycerol</text>
        <dbReference type="Rhea" id="RHEA:31451"/>
        <dbReference type="ChEBI" id="CHEBI:17754"/>
        <dbReference type="ChEBI" id="CHEBI:62237"/>
        <dbReference type="ChEBI" id="CHEBI:64716"/>
    </reaction>
</comment>
<evidence type="ECO:0000259" key="14">
    <source>
        <dbReference type="PROSITE" id="PS50035"/>
    </source>
</evidence>
<evidence type="ECO:0000256" key="4">
    <source>
        <dbReference type="ARBA" id="ARBA00022679"/>
    </source>
</evidence>
<evidence type="ECO:0000256" key="1">
    <source>
        <dbReference type="ARBA" id="ARBA00004651"/>
    </source>
</evidence>
<dbReference type="NCBIfam" id="TIGR04265">
    <property type="entry name" value="bac_cardiolipin"/>
    <property type="match status" value="1"/>
</dbReference>
<evidence type="ECO:0000256" key="10">
    <source>
        <dbReference type="ARBA" id="ARBA00023209"/>
    </source>
</evidence>
<keyword evidence="9 12" id="KW-0472">Membrane</keyword>
<evidence type="ECO:0000313" key="16">
    <source>
        <dbReference type="Proteomes" id="UP001172083"/>
    </source>
</evidence>
<dbReference type="CDD" id="cd09110">
    <property type="entry name" value="PLDc_CLS_1"/>
    <property type="match status" value="1"/>
</dbReference>
<dbReference type="RefSeq" id="WP_346757591.1">
    <property type="nucleotide sequence ID" value="NZ_JAUJEB010000001.1"/>
</dbReference>
<reference evidence="15" key="1">
    <citation type="submission" date="2023-06" db="EMBL/GenBank/DDBJ databases">
        <title>Genomic of Agaribacillus aureum.</title>
        <authorList>
            <person name="Wang G."/>
        </authorList>
    </citation>
    <scope>NUCLEOTIDE SEQUENCE</scope>
    <source>
        <strain evidence="15">BMA12</strain>
    </source>
</reference>
<dbReference type="Proteomes" id="UP001172083">
    <property type="component" value="Unassembled WGS sequence"/>
</dbReference>
<feature type="transmembrane region" description="Helical" evidence="12">
    <location>
        <begin position="48"/>
        <end position="66"/>
    </location>
</feature>